<protein>
    <submittedName>
        <fullName evidence="2">Uncharacterized protein</fullName>
    </submittedName>
</protein>
<evidence type="ECO:0000256" key="1">
    <source>
        <dbReference type="SAM" id="MobiDB-lite"/>
    </source>
</evidence>
<proteinExistence type="predicted"/>
<feature type="compositionally biased region" description="Basic and acidic residues" evidence="1">
    <location>
        <begin position="103"/>
        <end position="114"/>
    </location>
</feature>
<dbReference type="KEGG" id="som:SOMG_01234"/>
<reference evidence="2 3" key="1">
    <citation type="journal article" date="2023" name="G3 (Bethesda)">
        <title>A high-quality reference genome for the fission yeast Schizosaccharomyces osmophilus.</title>
        <authorList>
            <person name="Jia G.S."/>
            <person name="Zhang W.C."/>
            <person name="Liang Y."/>
            <person name="Liu X.H."/>
            <person name="Rhind N."/>
            <person name="Pidoux A."/>
            <person name="Brysch-Herzberg M."/>
            <person name="Du L.L."/>
        </authorList>
    </citation>
    <scope>NUCLEOTIDE SEQUENCE [LARGE SCALE GENOMIC DNA]</scope>
    <source>
        <strain evidence="2 3">CBS 15793</strain>
    </source>
</reference>
<name>A0AAF0AUV0_9SCHI</name>
<dbReference type="RefSeq" id="XP_056035512.1">
    <property type="nucleotide sequence ID" value="XM_056180027.1"/>
</dbReference>
<feature type="compositionally biased region" description="Polar residues" evidence="1">
    <location>
        <begin position="138"/>
        <end position="149"/>
    </location>
</feature>
<dbReference type="Proteomes" id="UP001212411">
    <property type="component" value="Chromosome 1"/>
</dbReference>
<evidence type="ECO:0000313" key="3">
    <source>
        <dbReference type="Proteomes" id="UP001212411"/>
    </source>
</evidence>
<dbReference type="AlphaFoldDB" id="A0AAF0AUV0"/>
<evidence type="ECO:0000313" key="2">
    <source>
        <dbReference type="EMBL" id="WBW71269.1"/>
    </source>
</evidence>
<gene>
    <name evidence="2" type="ORF">SOMG_01234</name>
</gene>
<organism evidence="2 3">
    <name type="scientific">Schizosaccharomyces osmophilus</name>
    <dbReference type="NCBI Taxonomy" id="2545709"/>
    <lineage>
        <taxon>Eukaryota</taxon>
        <taxon>Fungi</taxon>
        <taxon>Dikarya</taxon>
        <taxon>Ascomycota</taxon>
        <taxon>Taphrinomycotina</taxon>
        <taxon>Schizosaccharomycetes</taxon>
        <taxon>Schizosaccharomycetales</taxon>
        <taxon>Schizosaccharomycetaceae</taxon>
        <taxon>Schizosaccharomyces</taxon>
    </lineage>
</organism>
<feature type="compositionally biased region" description="Basic and acidic residues" evidence="1">
    <location>
        <begin position="162"/>
        <end position="180"/>
    </location>
</feature>
<sequence>MTRFELGNERESNELICKIKIRGEEREQESVNKREIKVRSKAFNNWRKSFSNVVVAYRLNRKQNFNFGETIPVNRFGLFVEKREQKRCKEKEQQIAWMNVSDSSKKGRDMEKTHTHTHTQKQQNKRQKSTKKKEAQDFGNTINVVSNAESRLVNHSFMGKPSKTESRYGKAKQNDKPKIETHKHRKCSDL</sequence>
<accession>A0AAF0AUV0</accession>
<feature type="compositionally biased region" description="Basic residues" evidence="1">
    <location>
        <begin position="115"/>
        <end position="131"/>
    </location>
</feature>
<feature type="region of interest" description="Disordered" evidence="1">
    <location>
        <begin position="96"/>
        <end position="190"/>
    </location>
</feature>
<keyword evidence="3" id="KW-1185">Reference proteome</keyword>
<dbReference type="EMBL" id="CP115611">
    <property type="protein sequence ID" value="WBW71269.1"/>
    <property type="molecule type" value="Genomic_DNA"/>
</dbReference>
<dbReference type="GeneID" id="80874716"/>
<feature type="compositionally biased region" description="Basic residues" evidence="1">
    <location>
        <begin position="181"/>
        <end position="190"/>
    </location>
</feature>